<keyword evidence="1" id="KW-0472">Membrane</keyword>
<reference evidence="2 3" key="2">
    <citation type="journal article" date="2017" name="Nature">
        <title>The Apostasia genome and the evolution of orchids.</title>
        <authorList>
            <person name="Zhang G.Q."/>
            <person name="Liu K.W."/>
            <person name="Li Z."/>
            <person name="Lohaus R."/>
            <person name="Hsiao Y.Y."/>
            <person name="Niu S.C."/>
            <person name="Wang J.Y."/>
            <person name="Lin Y.C."/>
            <person name="Xu Q."/>
            <person name="Chen L.J."/>
            <person name="Yoshida K."/>
            <person name="Fujiwara S."/>
            <person name="Wang Z.W."/>
            <person name="Zhang Y.Q."/>
            <person name="Mitsuda N."/>
            <person name="Wang M."/>
            <person name="Liu G.H."/>
            <person name="Pecoraro L."/>
            <person name="Huang H.X."/>
            <person name="Xiao X.J."/>
            <person name="Lin M."/>
            <person name="Wu X.Y."/>
            <person name="Wu W.L."/>
            <person name="Chen Y.Y."/>
            <person name="Chang S.B."/>
            <person name="Sakamoto S."/>
            <person name="Ohme-Takagi M."/>
            <person name="Yagi M."/>
            <person name="Zeng S.J."/>
            <person name="Shen C.Y."/>
            <person name="Yeh C.M."/>
            <person name="Luo Y.B."/>
            <person name="Tsai W.C."/>
            <person name="Van de Peer Y."/>
            <person name="Liu Z.J."/>
        </authorList>
    </citation>
    <scope>NUCLEOTIDE SEQUENCE [LARGE SCALE GENOMIC DNA]</scope>
    <source>
        <tissue evidence="2">The whole plant</tissue>
    </source>
</reference>
<keyword evidence="3" id="KW-1185">Reference proteome</keyword>
<organism evidence="2 3">
    <name type="scientific">Dendrobium catenatum</name>
    <dbReference type="NCBI Taxonomy" id="906689"/>
    <lineage>
        <taxon>Eukaryota</taxon>
        <taxon>Viridiplantae</taxon>
        <taxon>Streptophyta</taxon>
        <taxon>Embryophyta</taxon>
        <taxon>Tracheophyta</taxon>
        <taxon>Spermatophyta</taxon>
        <taxon>Magnoliopsida</taxon>
        <taxon>Liliopsida</taxon>
        <taxon>Asparagales</taxon>
        <taxon>Orchidaceae</taxon>
        <taxon>Epidendroideae</taxon>
        <taxon>Malaxideae</taxon>
        <taxon>Dendrobiinae</taxon>
        <taxon>Dendrobium</taxon>
    </lineage>
</organism>
<protein>
    <submittedName>
        <fullName evidence="2">Uncharacterized protein</fullName>
    </submittedName>
</protein>
<dbReference type="Proteomes" id="UP000233837">
    <property type="component" value="Unassembled WGS sequence"/>
</dbReference>
<keyword evidence="1" id="KW-0812">Transmembrane</keyword>
<feature type="transmembrane region" description="Helical" evidence="1">
    <location>
        <begin position="166"/>
        <end position="194"/>
    </location>
</feature>
<sequence>MTGGFEDLEDEGSHSFLLGSMRGSVSEAHWQEASMLAWEKIAEEIINIAKGDTREVIEVWMVDKMLKQPLAYFTMSGEDRSLILALLAILRDHYDLGNLKMNWNSSDLHLLEFLILRDDPGCLPFLAEMISVILNDWNFEGYFMRNLFKSNSMFDFLSIFGESFEAILVVIACWNITGIVLVGMMDIVLIFSLYGFACEEADSWTIEETAGVFTL</sequence>
<dbReference type="EMBL" id="KZ504112">
    <property type="protein sequence ID" value="PKU59393.1"/>
    <property type="molecule type" value="Genomic_DNA"/>
</dbReference>
<gene>
    <name evidence="2" type="ORF">MA16_Dca012721</name>
</gene>
<keyword evidence="1" id="KW-1133">Transmembrane helix</keyword>
<name>A0A2I0V7L8_9ASPA</name>
<evidence type="ECO:0000313" key="3">
    <source>
        <dbReference type="Proteomes" id="UP000233837"/>
    </source>
</evidence>
<evidence type="ECO:0000313" key="2">
    <source>
        <dbReference type="EMBL" id="PKU59393.1"/>
    </source>
</evidence>
<evidence type="ECO:0000256" key="1">
    <source>
        <dbReference type="SAM" id="Phobius"/>
    </source>
</evidence>
<proteinExistence type="predicted"/>
<reference evidence="2 3" key="1">
    <citation type="journal article" date="2016" name="Sci. Rep.">
        <title>The Dendrobium catenatum Lindl. genome sequence provides insights into polysaccharide synthase, floral development and adaptive evolution.</title>
        <authorList>
            <person name="Zhang G.Q."/>
            <person name="Xu Q."/>
            <person name="Bian C."/>
            <person name="Tsai W.C."/>
            <person name="Yeh C.M."/>
            <person name="Liu K.W."/>
            <person name="Yoshida K."/>
            <person name="Zhang L.S."/>
            <person name="Chang S.B."/>
            <person name="Chen F."/>
            <person name="Shi Y."/>
            <person name="Su Y.Y."/>
            <person name="Zhang Y.Q."/>
            <person name="Chen L.J."/>
            <person name="Yin Y."/>
            <person name="Lin M."/>
            <person name="Huang H."/>
            <person name="Deng H."/>
            <person name="Wang Z.W."/>
            <person name="Zhu S.L."/>
            <person name="Zhao X."/>
            <person name="Deng C."/>
            <person name="Niu S.C."/>
            <person name="Huang J."/>
            <person name="Wang M."/>
            <person name="Liu G.H."/>
            <person name="Yang H.J."/>
            <person name="Xiao X.J."/>
            <person name="Hsiao Y.Y."/>
            <person name="Wu W.L."/>
            <person name="Chen Y.Y."/>
            <person name="Mitsuda N."/>
            <person name="Ohme-Takagi M."/>
            <person name="Luo Y.B."/>
            <person name="Van de Peer Y."/>
            <person name="Liu Z.J."/>
        </authorList>
    </citation>
    <scope>NUCLEOTIDE SEQUENCE [LARGE SCALE GENOMIC DNA]</scope>
    <source>
        <tissue evidence="2">The whole plant</tissue>
    </source>
</reference>
<accession>A0A2I0V7L8</accession>
<dbReference type="AlphaFoldDB" id="A0A2I0V7L8"/>